<organism evidence="18 19">
    <name type="scientific">Gryllus longicercus</name>
    <dbReference type="NCBI Taxonomy" id="2509291"/>
    <lineage>
        <taxon>Eukaryota</taxon>
        <taxon>Metazoa</taxon>
        <taxon>Ecdysozoa</taxon>
        <taxon>Arthropoda</taxon>
        <taxon>Hexapoda</taxon>
        <taxon>Insecta</taxon>
        <taxon>Pterygota</taxon>
        <taxon>Neoptera</taxon>
        <taxon>Polyneoptera</taxon>
        <taxon>Orthoptera</taxon>
        <taxon>Ensifera</taxon>
        <taxon>Gryllidea</taxon>
        <taxon>Grylloidea</taxon>
        <taxon>Gryllidae</taxon>
        <taxon>Gryllinae</taxon>
        <taxon>Gryllus</taxon>
    </lineage>
</organism>
<keyword evidence="3 15" id="KW-0812">Transmembrane</keyword>
<evidence type="ECO:0000256" key="3">
    <source>
        <dbReference type="ARBA" id="ARBA00022692"/>
    </source>
</evidence>
<evidence type="ECO:0000256" key="9">
    <source>
        <dbReference type="ARBA" id="ARBA00022837"/>
    </source>
</evidence>
<dbReference type="Pfam" id="PF08355">
    <property type="entry name" value="EF_assoc_1"/>
    <property type="match status" value="1"/>
</dbReference>
<name>A0AAN9Z0T8_9ORTH</name>
<dbReference type="InterPro" id="IPR021181">
    <property type="entry name" value="Miro"/>
</dbReference>
<dbReference type="SMART" id="SM00173">
    <property type="entry name" value="RAS"/>
    <property type="match status" value="1"/>
</dbReference>
<evidence type="ECO:0000313" key="18">
    <source>
        <dbReference type="EMBL" id="KAK7791918.1"/>
    </source>
</evidence>
<evidence type="ECO:0000259" key="17">
    <source>
        <dbReference type="PROSITE" id="PS51423"/>
    </source>
</evidence>
<dbReference type="SUPFAM" id="SSF52540">
    <property type="entry name" value="P-loop containing nucleoside triphosphate hydrolases"/>
    <property type="match status" value="2"/>
</dbReference>
<evidence type="ECO:0000256" key="1">
    <source>
        <dbReference type="ARBA" id="ARBA00004200"/>
    </source>
</evidence>
<keyword evidence="9 14" id="KW-0106">Calcium</keyword>
<dbReference type="SMART" id="SM00175">
    <property type="entry name" value="RAB"/>
    <property type="match status" value="1"/>
</dbReference>
<dbReference type="CDD" id="cd01893">
    <property type="entry name" value="Miro1"/>
    <property type="match status" value="1"/>
</dbReference>
<dbReference type="PROSITE" id="PS00018">
    <property type="entry name" value="EF_HAND_1"/>
    <property type="match status" value="2"/>
</dbReference>
<dbReference type="GO" id="GO:0003924">
    <property type="term" value="F:GTPase activity"/>
    <property type="evidence" value="ECO:0007669"/>
    <property type="project" value="InterPro"/>
</dbReference>
<dbReference type="InterPro" id="IPR013566">
    <property type="entry name" value="EF_hand_assoc_1"/>
</dbReference>
<dbReference type="Pfam" id="PF08356">
    <property type="entry name" value="EF_assoc_2"/>
    <property type="match status" value="1"/>
</dbReference>
<keyword evidence="6 14" id="KW-0547">Nucleotide-binding</keyword>
<dbReference type="InterPro" id="IPR002048">
    <property type="entry name" value="EF_hand_dom"/>
</dbReference>
<dbReference type="InterPro" id="IPR013567">
    <property type="entry name" value="EF_hand_assoc_2"/>
</dbReference>
<evidence type="ECO:0000256" key="7">
    <source>
        <dbReference type="ARBA" id="ARBA00022787"/>
    </source>
</evidence>
<evidence type="ECO:0000256" key="15">
    <source>
        <dbReference type="SAM" id="Phobius"/>
    </source>
</evidence>
<feature type="domain" description="Miro" evidence="17">
    <location>
        <begin position="8"/>
        <end position="173"/>
    </location>
</feature>
<reference evidence="18 19" key="1">
    <citation type="submission" date="2024-03" db="EMBL/GenBank/DDBJ databases">
        <title>The genome assembly and annotation of the cricket Gryllus longicercus Weissman &amp; Gray.</title>
        <authorList>
            <person name="Szrajer S."/>
            <person name="Gray D."/>
            <person name="Ylla G."/>
        </authorList>
    </citation>
    <scope>NUCLEOTIDE SEQUENCE [LARGE SCALE GENOMIC DNA]</scope>
    <source>
        <strain evidence="18">DAG 2021-001</strain>
        <tissue evidence="18">Whole body minus gut</tissue>
    </source>
</reference>
<evidence type="ECO:0000256" key="13">
    <source>
        <dbReference type="ARBA" id="ARBA00023136"/>
    </source>
</evidence>
<evidence type="ECO:0000259" key="16">
    <source>
        <dbReference type="PROSITE" id="PS50222"/>
    </source>
</evidence>
<dbReference type="InterPro" id="IPR020860">
    <property type="entry name" value="MIRO_dom"/>
</dbReference>
<keyword evidence="12 14" id="KW-0342">GTP-binding</keyword>
<evidence type="ECO:0000256" key="10">
    <source>
        <dbReference type="ARBA" id="ARBA00022989"/>
    </source>
</evidence>
<dbReference type="InterPro" id="IPR001806">
    <property type="entry name" value="Small_GTPase"/>
</dbReference>
<dbReference type="EMBL" id="JAZDUA010000488">
    <property type="protein sequence ID" value="KAK7791918.1"/>
    <property type="molecule type" value="Genomic_DNA"/>
</dbReference>
<dbReference type="PANTHER" id="PTHR46819:SF1">
    <property type="entry name" value="EF-HAND CALCIUM-BINDING DOMAIN-CONTAINING PROTEIN 7"/>
    <property type="match status" value="1"/>
</dbReference>
<dbReference type="AlphaFoldDB" id="A0AAN9Z0T8"/>
<dbReference type="GO" id="GO:0007005">
    <property type="term" value="P:mitochondrion organization"/>
    <property type="evidence" value="ECO:0007669"/>
    <property type="project" value="InterPro"/>
</dbReference>
<dbReference type="PROSITE" id="PS50222">
    <property type="entry name" value="EF_HAND_2"/>
    <property type="match status" value="1"/>
</dbReference>
<dbReference type="GO" id="GO:0005509">
    <property type="term" value="F:calcium ion binding"/>
    <property type="evidence" value="ECO:0007669"/>
    <property type="project" value="InterPro"/>
</dbReference>
<feature type="domain" description="Miro" evidence="17">
    <location>
        <begin position="420"/>
        <end position="584"/>
    </location>
</feature>
<keyword evidence="13 14" id="KW-0472">Membrane</keyword>
<accession>A0AAN9Z0T8</accession>
<dbReference type="InterPro" id="IPR011992">
    <property type="entry name" value="EF-hand-dom_pair"/>
</dbReference>
<dbReference type="GO" id="GO:0005525">
    <property type="term" value="F:GTP binding"/>
    <property type="evidence" value="ECO:0007669"/>
    <property type="project" value="UniProtKB-KW"/>
</dbReference>
<dbReference type="InterPro" id="IPR027417">
    <property type="entry name" value="P-loop_NTPase"/>
</dbReference>
<keyword evidence="7 14" id="KW-1000">Mitochondrion outer membrane</keyword>
<evidence type="ECO:0000256" key="2">
    <source>
        <dbReference type="ARBA" id="ARBA00007981"/>
    </source>
</evidence>
<dbReference type="PANTHER" id="PTHR46819">
    <property type="entry name" value="EF-HAND CALCIUM-BINDING DOMAIN-CONTAINING PROTEIN 7"/>
    <property type="match status" value="1"/>
</dbReference>
<evidence type="ECO:0000256" key="4">
    <source>
        <dbReference type="ARBA" id="ARBA00022723"/>
    </source>
</evidence>
<keyword evidence="5" id="KW-0677">Repeat</keyword>
<dbReference type="SUPFAM" id="SSF47473">
    <property type="entry name" value="EF-hand"/>
    <property type="match status" value="1"/>
</dbReference>
<dbReference type="Gene3D" id="1.10.238.10">
    <property type="entry name" value="EF-hand"/>
    <property type="match status" value="2"/>
</dbReference>
<evidence type="ECO:0000256" key="6">
    <source>
        <dbReference type="ARBA" id="ARBA00022741"/>
    </source>
</evidence>
<dbReference type="InterPro" id="IPR052266">
    <property type="entry name" value="Miro-EF-hand_domain"/>
</dbReference>
<dbReference type="FunFam" id="3.40.50.300:FF:000553">
    <property type="entry name" value="Mitochondrial Rho GTPase"/>
    <property type="match status" value="1"/>
</dbReference>
<dbReference type="SMART" id="SM00174">
    <property type="entry name" value="RHO"/>
    <property type="match status" value="1"/>
</dbReference>
<evidence type="ECO:0000256" key="5">
    <source>
        <dbReference type="ARBA" id="ARBA00022737"/>
    </source>
</evidence>
<evidence type="ECO:0000256" key="12">
    <source>
        <dbReference type="ARBA" id="ARBA00023134"/>
    </source>
</evidence>
<comment type="caution">
    <text evidence="18">The sequence shown here is derived from an EMBL/GenBank/DDBJ whole genome shotgun (WGS) entry which is preliminary data.</text>
</comment>
<keyword evidence="8 14" id="KW-0378">Hydrolase</keyword>
<gene>
    <name evidence="18" type="ORF">R5R35_005431</name>
</gene>
<dbReference type="Pfam" id="PF00071">
    <property type="entry name" value="Ras"/>
    <property type="match status" value="2"/>
</dbReference>
<dbReference type="InterPro" id="IPR018247">
    <property type="entry name" value="EF_Hand_1_Ca_BS"/>
</dbReference>
<feature type="domain" description="EF-hand" evidence="16">
    <location>
        <begin position="309"/>
        <end position="344"/>
    </location>
</feature>
<sequence>MVFRMGMNRNVRILLVGERGVGKTSLILSLVSEEFPDDVPAKAEEITIPPDVTPEQVPTHIVDYSAAEQTDEMLMEEIHRAHVICIVYSVEDEETLDKVTTRWLPLIRVASPGQPCPVLLVGNKVDLVDYSLIDAAYSIMEEYPEIESCIECSAKTLKNISEMFYYAQKAVLHPTSPLYIIDQRELTEACQNALIRIFKICDTDNDGLLNDIELNNFQKRCFNAPLQPQVLDDVKAVLQKNLPDGVCRDSITLRGFLFLHCLFIQRGRNETTWTVLRKFGYDNTLQVAKDYLYPSLKVPPGCTTELSHRGHQFLSVLFERHDEDGDGALNPNELQSLFATCPSPLWGTEASQIVVTNSKGWITLQGYMCYWVLTTLLEVHKTLAYLAYLGYNITENENQLTAIQVTREKRLDLVKKQTSRNVYQCHVIGQKGCGKSVFCHSFLGYSLEDMKTKLIENTTQCTVNMVQVYGQEKFLVLRDIDVRNVTEPLMPAEILCDVACLVYDVNDPKSFEYIARIYLKYFAESKIPVLIVSNKSDLEEVRQDYLLQPTTFCSRHKLPPPQAFSAAEKPKRDIFVKLATMAAFPRFQAAWILFYKHSNLRRLVHVLLLRPSPGEWVSRCVRHLKQLGLFPTDTTTWWKAGLGIAAATVVGFLVVKVLKADKR</sequence>
<dbReference type="PRINTS" id="PR00449">
    <property type="entry name" value="RASTRNSFRMNG"/>
</dbReference>
<dbReference type="Proteomes" id="UP001378592">
    <property type="component" value="Unassembled WGS sequence"/>
</dbReference>
<keyword evidence="19" id="KW-1185">Reference proteome</keyword>
<dbReference type="EC" id="3.6.5.-" evidence="14"/>
<feature type="transmembrane region" description="Helical" evidence="15">
    <location>
        <begin position="637"/>
        <end position="658"/>
    </location>
</feature>
<dbReference type="CDD" id="cd01892">
    <property type="entry name" value="Miro2"/>
    <property type="match status" value="1"/>
</dbReference>
<dbReference type="Gene3D" id="3.40.50.300">
    <property type="entry name" value="P-loop containing nucleotide triphosphate hydrolases"/>
    <property type="match status" value="2"/>
</dbReference>
<comment type="function">
    <text evidence="14">Mitochondrial GTPase involved in mitochondrial trafficking. Probably involved in control of anterograde transport of mitochondria and their subcellular distribution.</text>
</comment>
<evidence type="ECO:0000256" key="8">
    <source>
        <dbReference type="ARBA" id="ARBA00022801"/>
    </source>
</evidence>
<evidence type="ECO:0000256" key="11">
    <source>
        <dbReference type="ARBA" id="ARBA00023128"/>
    </source>
</evidence>
<evidence type="ECO:0000313" key="19">
    <source>
        <dbReference type="Proteomes" id="UP001378592"/>
    </source>
</evidence>
<keyword evidence="11 14" id="KW-0496">Mitochondrion</keyword>
<proteinExistence type="inferred from homology"/>
<keyword evidence="10 15" id="KW-1133">Transmembrane helix</keyword>
<evidence type="ECO:0000256" key="14">
    <source>
        <dbReference type="PIRNR" id="PIRNR037488"/>
    </source>
</evidence>
<protein>
    <recommendedName>
        <fullName evidence="14">Mitochondrial Rho GTPase</fullName>
        <ecNumber evidence="14">3.6.5.-</ecNumber>
    </recommendedName>
</protein>
<dbReference type="PROSITE" id="PS51419">
    <property type="entry name" value="RAB"/>
    <property type="match status" value="1"/>
</dbReference>
<comment type="subcellular location">
    <subcellularLocation>
        <location evidence="1 14">Mitochondrion outer membrane</location>
        <topology evidence="1 14">Single-pass type IV membrane protein</topology>
    </subcellularLocation>
</comment>
<dbReference type="GO" id="GO:0005741">
    <property type="term" value="C:mitochondrial outer membrane"/>
    <property type="evidence" value="ECO:0007669"/>
    <property type="project" value="UniProtKB-SubCell"/>
</dbReference>
<keyword evidence="4" id="KW-0479">Metal-binding</keyword>
<dbReference type="PROSITE" id="PS51423">
    <property type="entry name" value="MIRO"/>
    <property type="match status" value="2"/>
</dbReference>
<dbReference type="FunFam" id="3.40.50.300:FF:000170">
    <property type="entry name" value="Mitochondrial Rho GTPase"/>
    <property type="match status" value="1"/>
</dbReference>
<comment type="similarity">
    <text evidence="2 14">Belongs to the mitochondrial Rho GTPase family.</text>
</comment>
<dbReference type="FunFam" id="1.10.238.10:FF:000011">
    <property type="entry name" value="Mitochondrial Rho GTPase"/>
    <property type="match status" value="1"/>
</dbReference>
<dbReference type="PIRSF" id="PIRSF037488">
    <property type="entry name" value="Mt_Rho_GTPase"/>
    <property type="match status" value="1"/>
</dbReference>